<name>A0ABT1HIJ8_9NOCA</name>
<comment type="caution">
    <text evidence="5">The sequence shown here is derived from an EMBL/GenBank/DDBJ whole genome shotgun (WGS) entry which is preliminary data.</text>
</comment>
<evidence type="ECO:0000256" key="1">
    <source>
        <dbReference type="ARBA" id="ARBA00006383"/>
    </source>
</evidence>
<dbReference type="InterPro" id="IPR003679">
    <property type="entry name" value="Amioglycoside_AcTrfase"/>
</dbReference>
<reference evidence="5 6" key="1">
    <citation type="submission" date="2022-06" db="EMBL/GenBank/DDBJ databases">
        <title>Genomic Encyclopedia of Archaeal and Bacterial Type Strains, Phase II (KMG-II): from individual species to whole genera.</title>
        <authorList>
            <person name="Goeker M."/>
        </authorList>
    </citation>
    <scope>NUCLEOTIDE SEQUENCE [LARGE SCALE GENOMIC DNA]</scope>
    <source>
        <strain evidence="5 6">DSM 44693</strain>
    </source>
</reference>
<keyword evidence="2 4" id="KW-0808">Transferase</keyword>
<evidence type="ECO:0000256" key="2">
    <source>
        <dbReference type="ARBA" id="ARBA00022679"/>
    </source>
</evidence>
<dbReference type="InterPro" id="IPR028345">
    <property type="entry name" value="Antibiotic_NAT-like"/>
</dbReference>
<comment type="similarity">
    <text evidence="1 4">Belongs to the antibiotic N-acetyltransferase family.</text>
</comment>
<dbReference type="SUPFAM" id="SSF110710">
    <property type="entry name" value="TTHA0583/YokD-like"/>
    <property type="match status" value="1"/>
</dbReference>
<organism evidence="5 6">
    <name type="scientific">Williamsia maris</name>
    <dbReference type="NCBI Taxonomy" id="72806"/>
    <lineage>
        <taxon>Bacteria</taxon>
        <taxon>Bacillati</taxon>
        <taxon>Actinomycetota</taxon>
        <taxon>Actinomycetes</taxon>
        <taxon>Mycobacteriales</taxon>
        <taxon>Nocardiaceae</taxon>
        <taxon>Williamsia</taxon>
    </lineage>
</organism>
<dbReference type="RefSeq" id="WP_253662632.1">
    <property type="nucleotide sequence ID" value="NZ_BAAAJQ010000001.1"/>
</dbReference>
<accession>A0ABT1HIJ8</accession>
<evidence type="ECO:0000313" key="5">
    <source>
        <dbReference type="EMBL" id="MCP2177748.1"/>
    </source>
</evidence>
<dbReference type="EC" id="2.3.1.-" evidence="4"/>
<proteinExistence type="inferred from homology"/>
<evidence type="ECO:0000256" key="3">
    <source>
        <dbReference type="ARBA" id="ARBA00023315"/>
    </source>
</evidence>
<evidence type="ECO:0000256" key="4">
    <source>
        <dbReference type="RuleBase" id="RU365031"/>
    </source>
</evidence>
<evidence type="ECO:0000313" key="6">
    <source>
        <dbReference type="Proteomes" id="UP001206895"/>
    </source>
</evidence>
<sequence>MVAPSGISRDEMSTDLIELGLRRDDVVLCHSSLSRIGHVDGGAAAVVAALLDVVGYGGTLVTPAFTGAITEPFTAGTPTTMGAIPTAVLAWPGRRRSPHPQASVAAVGLDAAPICERQPMAYALGPGSPFEEIVRRHGRILLMGVGHNRSSMLHHSESKIANHRRKTRQFPVRGDGQISWVEVPDVGDDNDTFFPTVGAEFERRDLSVRSGFVGEANAVLFDADAYDRFAQRRLSELLQNGGG</sequence>
<protein>
    <recommendedName>
        <fullName evidence="4">Aminoglycoside N(3)-acetyltransferase</fullName>
        <ecNumber evidence="4">2.3.1.-</ecNumber>
    </recommendedName>
</protein>
<keyword evidence="3 4" id="KW-0012">Acyltransferase</keyword>
<gene>
    <name evidence="5" type="ORF">LX13_003576</name>
</gene>
<dbReference type="PANTHER" id="PTHR11104">
    <property type="entry name" value="AMINOGLYCOSIDE N3-ACETYLTRANSFERASE"/>
    <property type="match status" value="1"/>
</dbReference>
<comment type="catalytic activity">
    <reaction evidence="4">
        <text>a 2-deoxystreptamine antibiotic + acetyl-CoA = an N(3)-acetyl-2-deoxystreptamine antibiotic + CoA + H(+)</text>
        <dbReference type="Rhea" id="RHEA:12665"/>
        <dbReference type="ChEBI" id="CHEBI:15378"/>
        <dbReference type="ChEBI" id="CHEBI:57287"/>
        <dbReference type="ChEBI" id="CHEBI:57288"/>
        <dbReference type="ChEBI" id="CHEBI:57921"/>
        <dbReference type="ChEBI" id="CHEBI:77452"/>
        <dbReference type="EC" id="2.3.1.81"/>
    </reaction>
</comment>
<dbReference type="PANTHER" id="PTHR11104:SF0">
    <property type="entry name" value="SPBETA PROPHAGE-DERIVED AMINOGLYCOSIDE N(3')-ACETYLTRANSFERASE-LIKE PROTEIN YOKD"/>
    <property type="match status" value="1"/>
</dbReference>
<keyword evidence="4" id="KW-0046">Antibiotic resistance</keyword>
<dbReference type="Proteomes" id="UP001206895">
    <property type="component" value="Unassembled WGS sequence"/>
</dbReference>
<dbReference type="EMBL" id="JAMTCJ010000003">
    <property type="protein sequence ID" value="MCP2177748.1"/>
    <property type="molecule type" value="Genomic_DNA"/>
</dbReference>
<keyword evidence="6" id="KW-1185">Reference proteome</keyword>
<dbReference type="Pfam" id="PF02522">
    <property type="entry name" value="Antibiotic_NAT"/>
    <property type="match status" value="1"/>
</dbReference>